<dbReference type="AlphaFoldDB" id="A0A2R5GFU4"/>
<evidence type="ECO:0000256" key="1">
    <source>
        <dbReference type="SAM" id="SignalP"/>
    </source>
</evidence>
<proteinExistence type="predicted"/>
<dbReference type="InParanoid" id="A0A2R5GFU4"/>
<dbReference type="Proteomes" id="UP000241890">
    <property type="component" value="Unassembled WGS sequence"/>
</dbReference>
<sequence>MRGAAAILAVLASLVVASYADDECGARNQEPCNGDTPCEEGLVEYTYTNSNSEIVTTTCEPCRTGLALDSEGLCQYCGWSKRVWCTNQGEDICRNGLTPAEDGTCQACGSNGKPQCGIMGTHLAEVWEFNGESGESFDITGTAFSFKAVTDDQYRVTKEPRGNNYLGGAASMEYLLRNITEPETFDLDFEFPFYGTNYSSLCLSSQGHIVFPDTEGLFTGCELIGTDTPITLETHYNAKRISFSFDHWTPSCGDKGLGCMHARKGVLEDGRKFFMVSMLNVADVSNPAYDLNVAQVQTRIMSDGEIQMYTRWSRSRDGLMGISPGYSPLNYEEVNFSGEFCKPRTTPLADGTCATCGGKNQPICENSKSDEPCRNNFVEETDEDGKKTGLCVRA</sequence>
<feature type="signal peptide" evidence="1">
    <location>
        <begin position="1"/>
        <end position="20"/>
    </location>
</feature>
<name>A0A2R5GFU4_9STRA</name>
<organism evidence="2 3">
    <name type="scientific">Hondaea fermentalgiana</name>
    <dbReference type="NCBI Taxonomy" id="2315210"/>
    <lineage>
        <taxon>Eukaryota</taxon>
        <taxon>Sar</taxon>
        <taxon>Stramenopiles</taxon>
        <taxon>Bigyra</taxon>
        <taxon>Labyrinthulomycetes</taxon>
        <taxon>Thraustochytrida</taxon>
        <taxon>Thraustochytriidae</taxon>
        <taxon>Hondaea</taxon>
    </lineage>
</organism>
<keyword evidence="1" id="KW-0732">Signal</keyword>
<comment type="caution">
    <text evidence="2">The sequence shown here is derived from an EMBL/GenBank/DDBJ whole genome shotgun (WGS) entry which is preliminary data.</text>
</comment>
<keyword evidence="3" id="KW-1185">Reference proteome</keyword>
<accession>A0A2R5GFU4</accession>
<evidence type="ECO:0000313" key="3">
    <source>
        <dbReference type="Proteomes" id="UP000241890"/>
    </source>
</evidence>
<reference evidence="2 3" key="1">
    <citation type="submission" date="2017-12" db="EMBL/GenBank/DDBJ databases">
        <title>Sequencing, de novo assembly and annotation of complete genome of a new Thraustochytrid species, strain FCC1311.</title>
        <authorList>
            <person name="Sedici K."/>
            <person name="Godart F."/>
            <person name="Aiese Cigliano R."/>
            <person name="Sanseverino W."/>
            <person name="Barakat M."/>
            <person name="Ortet P."/>
            <person name="Marechal E."/>
            <person name="Cagnac O."/>
            <person name="Amato A."/>
        </authorList>
    </citation>
    <scope>NUCLEOTIDE SEQUENCE [LARGE SCALE GENOMIC DNA]</scope>
</reference>
<gene>
    <name evidence="2" type="ORF">FCC1311_029652</name>
</gene>
<evidence type="ECO:0000313" key="2">
    <source>
        <dbReference type="EMBL" id="GBG26744.1"/>
    </source>
</evidence>
<protein>
    <submittedName>
        <fullName evidence="2">Uncharacterized protein</fullName>
    </submittedName>
</protein>
<feature type="chain" id="PRO_5015311880" evidence="1">
    <location>
        <begin position="21"/>
        <end position="394"/>
    </location>
</feature>
<dbReference type="EMBL" id="BEYU01000023">
    <property type="protein sequence ID" value="GBG26744.1"/>
    <property type="molecule type" value="Genomic_DNA"/>
</dbReference>